<dbReference type="RefSeq" id="WP_061834899.1">
    <property type="nucleotide sequence ID" value="NZ_LUKE01000001.1"/>
</dbReference>
<proteinExistence type="predicted"/>
<dbReference type="EMBL" id="LUKE01000001">
    <property type="protein sequence ID" value="KYG67325.1"/>
    <property type="molecule type" value="Genomic_DNA"/>
</dbReference>
<dbReference type="Pfam" id="PF14394">
    <property type="entry name" value="DUF4423"/>
    <property type="match status" value="1"/>
</dbReference>
<sequence length="274" mass="31386">MTGKNLQYHIKVLKDELNLRRKKNPSYSLRAFAKYLEISPSLLSNLLRGLKGISDKKAGNIAKKLQLDAENKKFFVLSAVGAHGRSATKRKGAAAELENLKKRQDNTVKFAGNEIEVIRSWHYLTFLELLELKDCDHSITWFARRLGLSTMATDKIVSQLISLKMVEIIDQKYTARHAESQSSFDVPSPAIKDFHRSVLTEAAKALVRDDVMKREYMSMTFAFNEKKVAEAKEALREFQTQFASRFYEQDAEKDSVYQLSLQFFRTDLPVGDHK</sequence>
<dbReference type="PROSITE" id="PS50943">
    <property type="entry name" value="HTH_CROC1"/>
    <property type="match status" value="1"/>
</dbReference>
<comment type="caution">
    <text evidence="2">The sequence shown here is derived from an EMBL/GenBank/DDBJ whole genome shotgun (WGS) entry which is preliminary data.</text>
</comment>
<accession>A0A150WSZ9</accession>
<feature type="domain" description="HTH cro/C1-type" evidence="1">
    <location>
        <begin position="17"/>
        <end position="72"/>
    </location>
</feature>
<keyword evidence="3" id="KW-1185">Reference proteome</keyword>
<evidence type="ECO:0000313" key="2">
    <source>
        <dbReference type="EMBL" id="KYG67325.1"/>
    </source>
</evidence>
<dbReference type="AlphaFoldDB" id="A0A150WSZ9"/>
<dbReference type="InterPro" id="IPR025537">
    <property type="entry name" value="DUF4423"/>
</dbReference>
<organism evidence="2 3">
    <name type="scientific">Bdellovibrio bacteriovorus</name>
    <dbReference type="NCBI Taxonomy" id="959"/>
    <lineage>
        <taxon>Bacteria</taxon>
        <taxon>Pseudomonadati</taxon>
        <taxon>Bdellovibrionota</taxon>
        <taxon>Bdellovibrionia</taxon>
        <taxon>Bdellovibrionales</taxon>
        <taxon>Pseudobdellovibrionaceae</taxon>
        <taxon>Bdellovibrio</taxon>
    </lineage>
</organism>
<dbReference type="InterPro" id="IPR011873">
    <property type="entry name" value="CHP02147"/>
</dbReference>
<dbReference type="OrthoDB" id="5290839at2"/>
<dbReference type="InterPro" id="IPR001387">
    <property type="entry name" value="Cro/C1-type_HTH"/>
</dbReference>
<dbReference type="Proteomes" id="UP000075320">
    <property type="component" value="Unassembled WGS sequence"/>
</dbReference>
<dbReference type="NCBIfam" id="TIGR02147">
    <property type="entry name" value="Fsuc_second"/>
    <property type="match status" value="1"/>
</dbReference>
<protein>
    <recommendedName>
        <fullName evidence="1">HTH cro/C1-type domain-containing protein</fullName>
    </recommendedName>
</protein>
<dbReference type="CDD" id="cd00093">
    <property type="entry name" value="HTH_XRE"/>
    <property type="match status" value="1"/>
</dbReference>
<evidence type="ECO:0000313" key="3">
    <source>
        <dbReference type="Proteomes" id="UP000075320"/>
    </source>
</evidence>
<evidence type="ECO:0000259" key="1">
    <source>
        <dbReference type="PROSITE" id="PS50943"/>
    </source>
</evidence>
<reference evidence="2 3" key="1">
    <citation type="submission" date="2016-03" db="EMBL/GenBank/DDBJ databases">
        <authorList>
            <person name="Ploux O."/>
        </authorList>
    </citation>
    <scope>NUCLEOTIDE SEQUENCE [LARGE SCALE GENOMIC DNA]</scope>
    <source>
        <strain evidence="2 3">R0</strain>
    </source>
</reference>
<gene>
    <name evidence="2" type="ORF">AZI86_10025</name>
</gene>
<name>A0A150WSZ9_BDEBC</name>